<dbReference type="Proteomes" id="UP001165780">
    <property type="component" value="Unplaced"/>
</dbReference>
<reference evidence="3" key="1">
    <citation type="submission" date="2025-08" db="UniProtKB">
        <authorList>
            <consortium name="RefSeq"/>
        </authorList>
    </citation>
    <scope>IDENTIFICATION</scope>
    <source>
        <tissue evidence="3">Whole blood</tissue>
    </source>
</reference>
<name>A0A9V1F9M8_PANPR</name>
<dbReference type="AlphaFoldDB" id="A0A9V1F9M8"/>
<evidence type="ECO:0000256" key="1">
    <source>
        <dbReference type="SAM" id="MobiDB-lite"/>
    </source>
</evidence>
<organism evidence="2 3">
    <name type="scientific">Panthera pardus</name>
    <name type="common">Leopard</name>
    <name type="synonym">Felis pardus</name>
    <dbReference type="NCBI Taxonomy" id="9691"/>
    <lineage>
        <taxon>Eukaryota</taxon>
        <taxon>Metazoa</taxon>
        <taxon>Chordata</taxon>
        <taxon>Craniata</taxon>
        <taxon>Vertebrata</taxon>
        <taxon>Euteleostomi</taxon>
        <taxon>Mammalia</taxon>
        <taxon>Eutheria</taxon>
        <taxon>Laurasiatheria</taxon>
        <taxon>Carnivora</taxon>
        <taxon>Feliformia</taxon>
        <taxon>Felidae</taxon>
        <taxon>Pantherinae</taxon>
        <taxon>Panthera</taxon>
    </lineage>
</organism>
<evidence type="ECO:0000313" key="3">
    <source>
        <dbReference type="RefSeq" id="XP_019298344.1"/>
    </source>
</evidence>
<feature type="compositionally biased region" description="Basic and acidic residues" evidence="1">
    <location>
        <begin position="75"/>
        <end position="87"/>
    </location>
</feature>
<protein>
    <submittedName>
        <fullName evidence="3">Retinoic acid receptor RXR-beta-like</fullName>
    </submittedName>
</protein>
<feature type="compositionally biased region" description="Pro residues" evidence="1">
    <location>
        <begin position="134"/>
        <end position="150"/>
    </location>
</feature>
<keyword evidence="2" id="KW-1185">Reference proteome</keyword>
<accession>A0A9V1F9M8</accession>
<gene>
    <name evidence="3" type="primary">LOC109263377</name>
</gene>
<evidence type="ECO:0000313" key="2">
    <source>
        <dbReference type="Proteomes" id="UP001165780"/>
    </source>
</evidence>
<dbReference type="GeneID" id="109263377"/>
<dbReference type="RefSeq" id="XP_019298344.1">
    <property type="nucleotide sequence ID" value="XM_019442799.2"/>
</dbReference>
<feature type="region of interest" description="Disordered" evidence="1">
    <location>
        <begin position="69"/>
        <end position="150"/>
    </location>
</feature>
<dbReference type="KEGG" id="ppad:109263377"/>
<sequence>MGTSTHCANTGVPREVDSLVPRAYSCFSMDRISEFPQERLSKPTANAAIAPAHPELSLTRALGELGHTSVEDFGDWGKPHRNRDTREGSPSPGFPPTHPPRSQRPRDRQQASTGPPLSAAAAHFPLGVSKPRFSAPPQPRPLPFPFPSPPSGSLAPISPLPHPPHRALCTCSAACERARHVTPPNVALCYHVTQVRTRRSGV</sequence>
<proteinExistence type="predicted"/>